<comment type="similarity">
    <text evidence="2 6">Belongs to the acyl-CoA dehydrogenase family.</text>
</comment>
<dbReference type="Gene3D" id="2.40.110.10">
    <property type="entry name" value="Butyryl-CoA Dehydrogenase, subunit A, domain 2"/>
    <property type="match status" value="1"/>
</dbReference>
<evidence type="ECO:0000313" key="11">
    <source>
        <dbReference type="Proteomes" id="UP000305674"/>
    </source>
</evidence>
<evidence type="ECO:0000259" key="8">
    <source>
        <dbReference type="Pfam" id="PF02770"/>
    </source>
</evidence>
<dbReference type="Proteomes" id="UP000305674">
    <property type="component" value="Unassembled WGS sequence"/>
</dbReference>
<gene>
    <name evidence="10" type="primary">caiA</name>
    <name evidence="10" type="ORF">FCL40_07925</name>
</gene>
<dbReference type="SUPFAM" id="SSF47203">
    <property type="entry name" value="Acyl-CoA dehydrogenase C-terminal domain-like"/>
    <property type="match status" value="1"/>
</dbReference>
<dbReference type="SUPFAM" id="SSF56645">
    <property type="entry name" value="Acyl-CoA dehydrogenase NM domain-like"/>
    <property type="match status" value="1"/>
</dbReference>
<keyword evidence="11" id="KW-1185">Reference proteome</keyword>
<comment type="caution">
    <text evidence="10">The sequence shown here is derived from an EMBL/GenBank/DDBJ whole genome shotgun (WGS) entry which is preliminary data.</text>
</comment>
<evidence type="ECO:0000256" key="6">
    <source>
        <dbReference type="RuleBase" id="RU362125"/>
    </source>
</evidence>
<dbReference type="RefSeq" id="WP_136852624.1">
    <property type="nucleotide sequence ID" value="NZ_SWCI01000004.1"/>
</dbReference>
<dbReference type="PANTHER" id="PTHR43884:SF12">
    <property type="entry name" value="ISOVALERYL-COA DEHYDROGENASE, MITOCHONDRIAL-RELATED"/>
    <property type="match status" value="1"/>
</dbReference>
<dbReference type="NCBIfam" id="NF002885">
    <property type="entry name" value="PRK03354.1"/>
    <property type="match status" value="1"/>
</dbReference>
<dbReference type="InterPro" id="IPR009100">
    <property type="entry name" value="AcylCoA_DH/oxidase_NM_dom_sf"/>
</dbReference>
<keyword evidence="5 6" id="KW-0560">Oxidoreductase</keyword>
<dbReference type="PIRSF" id="PIRSF016578">
    <property type="entry name" value="HsaA"/>
    <property type="match status" value="1"/>
</dbReference>
<dbReference type="Pfam" id="PF02770">
    <property type="entry name" value="Acyl-CoA_dh_M"/>
    <property type="match status" value="1"/>
</dbReference>
<comment type="cofactor">
    <cofactor evidence="1 6">
        <name>FAD</name>
        <dbReference type="ChEBI" id="CHEBI:57692"/>
    </cofactor>
</comment>
<dbReference type="EC" id="1.3.8.13" evidence="10"/>
<dbReference type="InterPro" id="IPR036250">
    <property type="entry name" value="AcylCo_DH-like_C"/>
</dbReference>
<organism evidence="10 11">
    <name type="scientific">Ferrimonas sediminicola</name>
    <dbReference type="NCBI Taxonomy" id="2569538"/>
    <lineage>
        <taxon>Bacteria</taxon>
        <taxon>Pseudomonadati</taxon>
        <taxon>Pseudomonadota</taxon>
        <taxon>Gammaproteobacteria</taxon>
        <taxon>Alteromonadales</taxon>
        <taxon>Ferrimonadaceae</taxon>
        <taxon>Ferrimonas</taxon>
    </lineage>
</organism>
<dbReference type="FunFam" id="2.40.110.10:FF:000002">
    <property type="entry name" value="Acyl-CoA dehydrogenase fadE12"/>
    <property type="match status" value="1"/>
</dbReference>
<reference evidence="10 11" key="1">
    <citation type="submission" date="2019-04" db="EMBL/GenBank/DDBJ databases">
        <authorList>
            <person name="Hwang J.C."/>
        </authorList>
    </citation>
    <scope>NUCLEOTIDE SEQUENCE [LARGE SCALE GENOMIC DNA]</scope>
    <source>
        <strain evidence="10 11">IMCC35001</strain>
    </source>
</reference>
<accession>A0A4U1BF06</accession>
<dbReference type="InterPro" id="IPR013786">
    <property type="entry name" value="AcylCoA_DH/ox_N"/>
</dbReference>
<dbReference type="CDD" id="cd00567">
    <property type="entry name" value="ACAD"/>
    <property type="match status" value="1"/>
</dbReference>
<evidence type="ECO:0000256" key="5">
    <source>
        <dbReference type="ARBA" id="ARBA00023002"/>
    </source>
</evidence>
<dbReference type="GO" id="GO:0003995">
    <property type="term" value="F:acyl-CoA dehydrogenase activity"/>
    <property type="evidence" value="ECO:0007669"/>
    <property type="project" value="InterPro"/>
</dbReference>
<dbReference type="GO" id="GO:0050660">
    <property type="term" value="F:flavin adenine dinucleotide binding"/>
    <property type="evidence" value="ECO:0007669"/>
    <property type="project" value="InterPro"/>
</dbReference>
<evidence type="ECO:0000256" key="1">
    <source>
        <dbReference type="ARBA" id="ARBA00001974"/>
    </source>
</evidence>
<evidence type="ECO:0000259" key="9">
    <source>
        <dbReference type="Pfam" id="PF02771"/>
    </source>
</evidence>
<evidence type="ECO:0000256" key="2">
    <source>
        <dbReference type="ARBA" id="ARBA00009347"/>
    </source>
</evidence>
<dbReference type="InterPro" id="IPR037069">
    <property type="entry name" value="AcylCoA_DH/ox_N_sf"/>
</dbReference>
<protein>
    <submittedName>
        <fullName evidence="10">Crotonobetainyl-CoA dehydrogenase</fullName>
        <ecNumber evidence="10">1.3.8.13</ecNumber>
    </submittedName>
</protein>
<dbReference type="OrthoDB" id="142556at2"/>
<dbReference type="EMBL" id="SWCI01000004">
    <property type="protein sequence ID" value="TKB49257.1"/>
    <property type="molecule type" value="Genomic_DNA"/>
</dbReference>
<dbReference type="Pfam" id="PF00441">
    <property type="entry name" value="Acyl-CoA_dh_1"/>
    <property type="match status" value="1"/>
</dbReference>
<evidence type="ECO:0000313" key="10">
    <source>
        <dbReference type="EMBL" id="TKB49257.1"/>
    </source>
</evidence>
<dbReference type="AlphaFoldDB" id="A0A4U1BF06"/>
<dbReference type="InterPro" id="IPR009075">
    <property type="entry name" value="AcylCo_DH/oxidase_C"/>
</dbReference>
<dbReference type="PROSITE" id="PS00072">
    <property type="entry name" value="ACYL_COA_DH_1"/>
    <property type="match status" value="1"/>
</dbReference>
<feature type="domain" description="Acyl-CoA oxidase/dehydrogenase middle" evidence="8">
    <location>
        <begin position="122"/>
        <end position="213"/>
    </location>
</feature>
<dbReference type="FunFam" id="1.20.140.10:FF:000001">
    <property type="entry name" value="Acyl-CoA dehydrogenase"/>
    <property type="match status" value="1"/>
</dbReference>
<dbReference type="Pfam" id="PF02771">
    <property type="entry name" value="Acyl-CoA_dh_N"/>
    <property type="match status" value="1"/>
</dbReference>
<dbReference type="InterPro" id="IPR006089">
    <property type="entry name" value="Acyl-CoA_DH_CS"/>
</dbReference>
<sequence length="382" mass="42935">MNYRLTHEQEQFVRSVRALMEREDWESYFAQCDTDCTYPERFVQELAKMGIDSLLLPEEYDGFDAGMLTLTVIWEELGRLGAPTYVLYQLAGYGTLLKEGSKEQINKILALRGTGRQMWNSAITEPGAGSDVRSLQSTYKRKKGKIYLNGSKCYITSASGCPYLVVMARDADAVVPIFSEFFVDMSKPGIEVSELPKLGLKMDSCCEVTFTNVELEESDLFGTEGNGFERVKEEFNLERFLIACTNYGSAYCAFEDAARYANSRVQFGQPISRTQLIQDKFAQMAINLNNMKNMLYQTAWKADNGLMTSGDAAMCKLYCAKAAFEVVDEAMQVFGGSAITGEHRIARFWRDLRVDRVSGGSEEMQRLTLGRAVLAEYDGEPT</sequence>
<dbReference type="PANTHER" id="PTHR43884">
    <property type="entry name" value="ACYL-COA DEHYDROGENASE"/>
    <property type="match status" value="1"/>
</dbReference>
<feature type="domain" description="Acyl-CoA dehydrogenase/oxidase C-terminal" evidence="7">
    <location>
        <begin position="225"/>
        <end position="374"/>
    </location>
</feature>
<keyword evidence="4 6" id="KW-0274">FAD</keyword>
<feature type="domain" description="Acyl-CoA dehydrogenase/oxidase N-terminal" evidence="9">
    <location>
        <begin position="6"/>
        <end position="109"/>
    </location>
</feature>
<dbReference type="InterPro" id="IPR046373">
    <property type="entry name" value="Acyl-CoA_Oxase/DH_mid-dom_sf"/>
</dbReference>
<dbReference type="InterPro" id="IPR006091">
    <property type="entry name" value="Acyl-CoA_Oxase/DH_mid-dom"/>
</dbReference>
<proteinExistence type="inferred from homology"/>
<name>A0A4U1BF06_9GAMM</name>
<evidence type="ECO:0000256" key="4">
    <source>
        <dbReference type="ARBA" id="ARBA00022827"/>
    </source>
</evidence>
<evidence type="ECO:0000259" key="7">
    <source>
        <dbReference type="Pfam" id="PF00441"/>
    </source>
</evidence>
<keyword evidence="3 6" id="KW-0285">Flavoprotein</keyword>
<dbReference type="Gene3D" id="1.20.140.10">
    <property type="entry name" value="Butyryl-CoA Dehydrogenase, subunit A, domain 3"/>
    <property type="match status" value="1"/>
</dbReference>
<evidence type="ECO:0000256" key="3">
    <source>
        <dbReference type="ARBA" id="ARBA00022630"/>
    </source>
</evidence>
<dbReference type="Gene3D" id="1.10.540.10">
    <property type="entry name" value="Acyl-CoA dehydrogenase/oxidase, N-terminal domain"/>
    <property type="match status" value="1"/>
</dbReference>